<dbReference type="InterPro" id="IPR000515">
    <property type="entry name" value="MetI-like"/>
</dbReference>
<dbReference type="CDD" id="cd06261">
    <property type="entry name" value="TM_PBP2"/>
    <property type="match status" value="1"/>
</dbReference>
<dbReference type="Proteomes" id="UP000011910">
    <property type="component" value="Unassembled WGS sequence"/>
</dbReference>
<protein>
    <submittedName>
        <fullName evidence="9">Glutathione transport system permease protein gsiD</fullName>
    </submittedName>
</protein>
<evidence type="ECO:0000259" key="8">
    <source>
        <dbReference type="PROSITE" id="PS50928"/>
    </source>
</evidence>
<sequence length="210" mass="22510">MYGARISLSIGLVSVLVSLVLGVGLGALAGYFGGWVDTLIMWLMSVVWSIPGIMLVIAISLALQSRGVFVAFIAVGLTMWVDVARVVRGEILSIKEKVYIEAARAYGLNNRQIIWGHVLPNLAGSLIVIATANFASAILLEAGLSFLGLSVQPPTPSWGIMIYEGYHAIGTQNSWHLVVFPALAISLMVLSFNLLGNGLRDAFDPKTLIK</sequence>
<keyword evidence="4 7" id="KW-0812">Transmembrane</keyword>
<dbReference type="AlphaFoldDB" id="M7NGF6"/>
<reference evidence="9 10" key="1">
    <citation type="journal article" date="2013" name="Genome Announc.">
        <title>Draft Genome Sequence of Cesiribacter andamanensis Strain AMV16T, Isolated from a Soil Sample from a Mud Volcano in the Andaman Islands, India.</title>
        <authorList>
            <person name="Shivaji S."/>
            <person name="Ara S."/>
            <person name="Begum Z."/>
            <person name="Srinivas T.N."/>
            <person name="Singh A."/>
            <person name="Kumar Pinnaka A."/>
        </authorList>
    </citation>
    <scope>NUCLEOTIDE SEQUENCE [LARGE SCALE GENOMIC DNA]</scope>
    <source>
        <strain evidence="9 10">AMV16</strain>
    </source>
</reference>
<accession>M7NGF6</accession>
<dbReference type="RefSeq" id="WP_009197352.1">
    <property type="nucleotide sequence ID" value="NZ_AODQ01000169.1"/>
</dbReference>
<keyword evidence="10" id="KW-1185">Reference proteome</keyword>
<evidence type="ECO:0000313" key="10">
    <source>
        <dbReference type="Proteomes" id="UP000011910"/>
    </source>
</evidence>
<dbReference type="GO" id="GO:0055085">
    <property type="term" value="P:transmembrane transport"/>
    <property type="evidence" value="ECO:0007669"/>
    <property type="project" value="InterPro"/>
</dbReference>
<feature type="transmembrane region" description="Helical" evidence="7">
    <location>
        <begin position="118"/>
        <end position="140"/>
    </location>
</feature>
<name>M7NGF6_9BACT</name>
<comment type="subcellular location">
    <subcellularLocation>
        <location evidence="1 7">Cell membrane</location>
        <topology evidence="1 7">Multi-pass membrane protein</topology>
    </subcellularLocation>
</comment>
<dbReference type="PROSITE" id="PS50928">
    <property type="entry name" value="ABC_TM1"/>
    <property type="match status" value="1"/>
</dbReference>
<proteinExistence type="inferred from homology"/>
<keyword evidence="5 7" id="KW-1133">Transmembrane helix</keyword>
<dbReference type="InterPro" id="IPR035906">
    <property type="entry name" value="MetI-like_sf"/>
</dbReference>
<evidence type="ECO:0000313" key="9">
    <source>
        <dbReference type="EMBL" id="EMR00910.1"/>
    </source>
</evidence>
<evidence type="ECO:0000256" key="3">
    <source>
        <dbReference type="ARBA" id="ARBA00022475"/>
    </source>
</evidence>
<evidence type="ECO:0000256" key="5">
    <source>
        <dbReference type="ARBA" id="ARBA00022989"/>
    </source>
</evidence>
<dbReference type="InterPro" id="IPR050366">
    <property type="entry name" value="BP-dependent_transpt_permease"/>
</dbReference>
<comment type="caution">
    <text evidence="9">The sequence shown here is derived from an EMBL/GenBank/DDBJ whole genome shotgun (WGS) entry which is preliminary data.</text>
</comment>
<dbReference type="EMBL" id="AODQ01000169">
    <property type="protein sequence ID" value="EMR00910.1"/>
    <property type="molecule type" value="Genomic_DNA"/>
</dbReference>
<dbReference type="PANTHER" id="PTHR43386">
    <property type="entry name" value="OLIGOPEPTIDE TRANSPORT SYSTEM PERMEASE PROTEIN APPC"/>
    <property type="match status" value="1"/>
</dbReference>
<keyword evidence="6 7" id="KW-0472">Membrane</keyword>
<organism evidence="9 10">
    <name type="scientific">Cesiribacter andamanensis AMV16</name>
    <dbReference type="NCBI Taxonomy" id="1279009"/>
    <lineage>
        <taxon>Bacteria</taxon>
        <taxon>Pseudomonadati</taxon>
        <taxon>Bacteroidota</taxon>
        <taxon>Cytophagia</taxon>
        <taxon>Cytophagales</taxon>
        <taxon>Cesiribacteraceae</taxon>
        <taxon>Cesiribacter</taxon>
    </lineage>
</organism>
<feature type="transmembrane region" description="Helical" evidence="7">
    <location>
        <begin position="6"/>
        <end position="32"/>
    </location>
</feature>
<comment type="similarity">
    <text evidence="7">Belongs to the binding-protein-dependent transport system permease family.</text>
</comment>
<feature type="transmembrane region" description="Helical" evidence="7">
    <location>
        <begin position="39"/>
        <end position="62"/>
    </location>
</feature>
<evidence type="ECO:0000256" key="1">
    <source>
        <dbReference type="ARBA" id="ARBA00004651"/>
    </source>
</evidence>
<evidence type="ECO:0000256" key="7">
    <source>
        <dbReference type="RuleBase" id="RU363032"/>
    </source>
</evidence>
<dbReference type="PANTHER" id="PTHR43386:SF1">
    <property type="entry name" value="D,D-DIPEPTIDE TRANSPORT SYSTEM PERMEASE PROTEIN DDPC-RELATED"/>
    <property type="match status" value="1"/>
</dbReference>
<evidence type="ECO:0000256" key="2">
    <source>
        <dbReference type="ARBA" id="ARBA00022448"/>
    </source>
</evidence>
<feature type="domain" description="ABC transmembrane type-1" evidence="8">
    <location>
        <begin position="4"/>
        <end position="196"/>
    </location>
</feature>
<keyword evidence="2 7" id="KW-0813">Transport</keyword>
<keyword evidence="3" id="KW-1003">Cell membrane</keyword>
<evidence type="ECO:0000256" key="6">
    <source>
        <dbReference type="ARBA" id="ARBA00023136"/>
    </source>
</evidence>
<dbReference type="STRING" id="1279009.ADICEAN_03977"/>
<dbReference type="GO" id="GO:0005886">
    <property type="term" value="C:plasma membrane"/>
    <property type="evidence" value="ECO:0007669"/>
    <property type="project" value="UniProtKB-SubCell"/>
</dbReference>
<dbReference type="PATRIC" id="fig|1279009.4.peg.4019"/>
<dbReference type="eggNOG" id="COG1173">
    <property type="taxonomic scope" value="Bacteria"/>
</dbReference>
<feature type="transmembrane region" description="Helical" evidence="7">
    <location>
        <begin position="175"/>
        <end position="196"/>
    </location>
</feature>
<dbReference type="SUPFAM" id="SSF161098">
    <property type="entry name" value="MetI-like"/>
    <property type="match status" value="1"/>
</dbReference>
<dbReference type="Pfam" id="PF00528">
    <property type="entry name" value="BPD_transp_1"/>
    <property type="match status" value="1"/>
</dbReference>
<evidence type="ECO:0000256" key="4">
    <source>
        <dbReference type="ARBA" id="ARBA00022692"/>
    </source>
</evidence>
<feature type="transmembrane region" description="Helical" evidence="7">
    <location>
        <begin position="68"/>
        <end position="87"/>
    </location>
</feature>
<dbReference type="Gene3D" id="1.10.3720.10">
    <property type="entry name" value="MetI-like"/>
    <property type="match status" value="1"/>
</dbReference>
<gene>
    <name evidence="9" type="primary">gsiD</name>
    <name evidence="9" type="ORF">ADICEAN_03977</name>
</gene>